<proteinExistence type="predicted"/>
<name>A0ABQ5VF83_9RHOB</name>
<dbReference type="Proteomes" id="UP001161388">
    <property type="component" value="Unassembled WGS sequence"/>
</dbReference>
<evidence type="ECO:0000313" key="3">
    <source>
        <dbReference type="Proteomes" id="UP001161388"/>
    </source>
</evidence>
<accession>A0ABQ5VF83</accession>
<dbReference type="RefSeq" id="WP_284370265.1">
    <property type="nucleotide sequence ID" value="NZ_BSNL01000001.1"/>
</dbReference>
<dbReference type="PROSITE" id="PS51257">
    <property type="entry name" value="PROKAR_LIPOPROTEIN"/>
    <property type="match status" value="1"/>
</dbReference>
<feature type="region of interest" description="Disordered" evidence="1">
    <location>
        <begin position="69"/>
        <end position="91"/>
    </location>
</feature>
<evidence type="ECO:0000313" key="2">
    <source>
        <dbReference type="EMBL" id="GLQ25712.1"/>
    </source>
</evidence>
<feature type="region of interest" description="Disordered" evidence="1">
    <location>
        <begin position="27"/>
        <end position="51"/>
    </location>
</feature>
<evidence type="ECO:0000256" key="1">
    <source>
        <dbReference type="SAM" id="MobiDB-lite"/>
    </source>
</evidence>
<keyword evidence="3" id="KW-1185">Reference proteome</keyword>
<organism evidence="2 3">
    <name type="scientific">Sulfitobacter pacificus</name>
    <dbReference type="NCBI Taxonomy" id="1499314"/>
    <lineage>
        <taxon>Bacteria</taxon>
        <taxon>Pseudomonadati</taxon>
        <taxon>Pseudomonadota</taxon>
        <taxon>Alphaproteobacteria</taxon>
        <taxon>Rhodobacterales</taxon>
        <taxon>Roseobacteraceae</taxon>
        <taxon>Sulfitobacter</taxon>
    </lineage>
</organism>
<reference evidence="2" key="1">
    <citation type="journal article" date="2014" name="Int. J. Syst. Evol. Microbiol.">
        <title>Complete genome of a new Firmicutes species belonging to the dominant human colonic microbiota ('Ruminococcus bicirculans') reveals two chromosomes and a selective capacity to utilize plant glucans.</title>
        <authorList>
            <consortium name="NISC Comparative Sequencing Program"/>
            <person name="Wegmann U."/>
            <person name="Louis P."/>
            <person name="Goesmann A."/>
            <person name="Henrissat B."/>
            <person name="Duncan S.H."/>
            <person name="Flint H.J."/>
        </authorList>
    </citation>
    <scope>NUCLEOTIDE SEQUENCE</scope>
    <source>
        <strain evidence="2">NBRC 109915</strain>
    </source>
</reference>
<evidence type="ECO:0008006" key="4">
    <source>
        <dbReference type="Google" id="ProtNLM"/>
    </source>
</evidence>
<protein>
    <recommendedName>
        <fullName evidence="4">Lipoprotein</fullName>
    </recommendedName>
</protein>
<comment type="caution">
    <text evidence="2">The sequence shown here is derived from an EMBL/GenBank/DDBJ whole genome shotgun (WGS) entry which is preliminary data.</text>
</comment>
<gene>
    <name evidence="2" type="ORF">GCM10007927_05150</name>
</gene>
<reference evidence="2" key="2">
    <citation type="submission" date="2023-01" db="EMBL/GenBank/DDBJ databases">
        <title>Draft genome sequence of Sulfitobacter pacificus strain NBRC 109915.</title>
        <authorList>
            <person name="Sun Q."/>
            <person name="Mori K."/>
        </authorList>
    </citation>
    <scope>NUCLEOTIDE SEQUENCE</scope>
    <source>
        <strain evidence="2">NBRC 109915</strain>
    </source>
</reference>
<dbReference type="EMBL" id="BSNL01000001">
    <property type="protein sequence ID" value="GLQ25712.1"/>
    <property type="molecule type" value="Genomic_DNA"/>
</dbReference>
<sequence>MKPLRLTAGAALIATLSACGGGETVVRNGPQAVHPSPSQLAQRPHKQAAPRIQSVHHIIIVKTANPCHETQSCGHHTARSRANDGSTPIID</sequence>